<dbReference type="InterPro" id="IPR001405">
    <property type="entry name" value="UPF0758"/>
</dbReference>
<keyword evidence="3" id="KW-0378">Hydrolase</keyword>
<evidence type="ECO:0000313" key="9">
    <source>
        <dbReference type="EMBL" id="RSY79107.1"/>
    </source>
</evidence>
<name>A0A1L6JG10_9SPHN</name>
<evidence type="ECO:0000313" key="11">
    <source>
        <dbReference type="Proteomes" id="UP000286681"/>
    </source>
</evidence>
<protein>
    <submittedName>
        <fullName evidence="8">DNA repair protein</fullName>
    </submittedName>
</protein>
<dbReference type="STRING" id="93064.BRX40_01210"/>
<dbReference type="Pfam" id="PF04002">
    <property type="entry name" value="RadC"/>
    <property type="match status" value="1"/>
</dbReference>
<evidence type="ECO:0000256" key="5">
    <source>
        <dbReference type="ARBA" id="ARBA00023049"/>
    </source>
</evidence>
<dbReference type="RefSeq" id="WP_066571735.1">
    <property type="nucleotide sequence ID" value="NZ_CP018820.1"/>
</dbReference>
<proteinExistence type="predicted"/>
<evidence type="ECO:0000313" key="8">
    <source>
        <dbReference type="EMBL" id="RSU99429.1"/>
    </source>
</evidence>
<dbReference type="KEGG" id="skr:BRX40_01210"/>
<dbReference type="Proteomes" id="UP000185161">
    <property type="component" value="Chromosome"/>
</dbReference>
<keyword evidence="4" id="KW-0862">Zinc</keyword>
<dbReference type="EMBL" id="QQWO01000022">
    <property type="protein sequence ID" value="RSU99429.1"/>
    <property type="molecule type" value="Genomic_DNA"/>
</dbReference>
<dbReference type="SUPFAM" id="SSF102712">
    <property type="entry name" value="JAB1/MPN domain"/>
    <property type="match status" value="1"/>
</dbReference>
<dbReference type="OrthoDB" id="152963at2"/>
<evidence type="ECO:0000256" key="3">
    <source>
        <dbReference type="ARBA" id="ARBA00022801"/>
    </source>
</evidence>
<reference evidence="7" key="1">
    <citation type="submission" date="2016-12" db="EMBL/GenBank/DDBJ databases">
        <title>Whole genome sequencing of Sphingomonas koreensis.</title>
        <authorList>
            <person name="Conlan S."/>
            <person name="Thomas P.J."/>
            <person name="Mullikin J."/>
            <person name="Palmore T.N."/>
            <person name="Frank K.M."/>
            <person name="Segre J.A."/>
        </authorList>
    </citation>
    <scope>NUCLEOTIDE SEQUENCE</scope>
    <source>
        <strain evidence="7">ABOJV</strain>
    </source>
</reference>
<dbReference type="InterPro" id="IPR025657">
    <property type="entry name" value="RadC_JAB"/>
</dbReference>
<dbReference type="GeneID" id="44131171"/>
<evidence type="ECO:0000259" key="6">
    <source>
        <dbReference type="PROSITE" id="PS50249"/>
    </source>
</evidence>
<dbReference type="GO" id="GO:0046872">
    <property type="term" value="F:metal ion binding"/>
    <property type="evidence" value="ECO:0007669"/>
    <property type="project" value="UniProtKB-KW"/>
</dbReference>
<keyword evidence="5" id="KW-0482">Metalloprotease</keyword>
<dbReference type="PROSITE" id="PS50249">
    <property type="entry name" value="MPN"/>
    <property type="match status" value="1"/>
</dbReference>
<evidence type="ECO:0000256" key="2">
    <source>
        <dbReference type="ARBA" id="ARBA00022723"/>
    </source>
</evidence>
<dbReference type="Proteomes" id="UP000287746">
    <property type="component" value="Unassembled WGS sequence"/>
</dbReference>
<dbReference type="InterPro" id="IPR037518">
    <property type="entry name" value="MPN"/>
</dbReference>
<evidence type="ECO:0000313" key="10">
    <source>
        <dbReference type="Proteomes" id="UP000185161"/>
    </source>
</evidence>
<sequence>MTLQASLPSPGTRFEAIGRLVADSVAGEQVEVAAFAYCDREGRMLGIRHARGVAADAVELPVRRVAIDALSLDAAVVVMAHNHPRGEAWPSRADRDATRRLADALRALGVRLHEHLVVGRGEAWSFRAAGLL</sequence>
<dbReference type="Gene3D" id="3.40.140.10">
    <property type="entry name" value="Cytidine Deaminase, domain 2"/>
    <property type="match status" value="1"/>
</dbReference>
<organism evidence="7 10">
    <name type="scientific">Sphingomonas koreensis</name>
    <dbReference type="NCBI Taxonomy" id="93064"/>
    <lineage>
        <taxon>Bacteria</taxon>
        <taxon>Pseudomonadati</taxon>
        <taxon>Pseudomonadota</taxon>
        <taxon>Alphaproteobacteria</taxon>
        <taxon>Sphingomonadales</taxon>
        <taxon>Sphingomonadaceae</taxon>
        <taxon>Sphingomonas</taxon>
    </lineage>
</organism>
<dbReference type="EMBL" id="QQYZ01000021">
    <property type="protein sequence ID" value="RSY79107.1"/>
    <property type="molecule type" value="Genomic_DNA"/>
</dbReference>
<evidence type="ECO:0000256" key="1">
    <source>
        <dbReference type="ARBA" id="ARBA00022670"/>
    </source>
</evidence>
<dbReference type="GO" id="GO:0006508">
    <property type="term" value="P:proteolysis"/>
    <property type="evidence" value="ECO:0007669"/>
    <property type="project" value="UniProtKB-KW"/>
</dbReference>
<evidence type="ECO:0000256" key="4">
    <source>
        <dbReference type="ARBA" id="ARBA00022833"/>
    </source>
</evidence>
<dbReference type="GO" id="GO:0008237">
    <property type="term" value="F:metallopeptidase activity"/>
    <property type="evidence" value="ECO:0007669"/>
    <property type="project" value="UniProtKB-KW"/>
</dbReference>
<reference evidence="10" key="2">
    <citation type="submission" date="2016-12" db="EMBL/GenBank/DDBJ databases">
        <title>Whole genome sequencing of Sphingomonas sp. ABOJV.</title>
        <authorList>
            <person name="Conlan S."/>
            <person name="Thomas P.J."/>
            <person name="Mullikin J."/>
            <person name="Palmore T.N."/>
            <person name="Frank K.M."/>
            <person name="Segre J.A."/>
        </authorList>
    </citation>
    <scope>NUCLEOTIDE SEQUENCE [LARGE SCALE GENOMIC DNA]</scope>
    <source>
        <strain evidence="10">ABOJV</strain>
    </source>
</reference>
<dbReference type="PANTHER" id="PTHR30471">
    <property type="entry name" value="DNA REPAIR PROTEIN RADC"/>
    <property type="match status" value="1"/>
</dbReference>
<keyword evidence="2" id="KW-0479">Metal-binding</keyword>
<gene>
    <name evidence="7" type="ORF">BRX40_01210</name>
    <name evidence="8" type="ORF">CA257_19650</name>
    <name evidence="9" type="ORF">DAH66_17885</name>
</gene>
<keyword evidence="1" id="KW-0645">Protease</keyword>
<evidence type="ECO:0000313" key="12">
    <source>
        <dbReference type="Proteomes" id="UP000287746"/>
    </source>
</evidence>
<dbReference type="EMBL" id="CP018820">
    <property type="protein sequence ID" value="APR54737.1"/>
    <property type="molecule type" value="Genomic_DNA"/>
</dbReference>
<feature type="domain" description="MPN" evidence="6">
    <location>
        <begin position="1"/>
        <end position="132"/>
    </location>
</feature>
<keyword evidence="10" id="KW-1185">Reference proteome</keyword>
<reference evidence="11 12" key="3">
    <citation type="submission" date="2018-07" db="EMBL/GenBank/DDBJ databases">
        <title>Genomic and Epidemiologic Investigation of an Indolent Hospital Outbreak.</title>
        <authorList>
            <person name="Johnson R.C."/>
            <person name="Deming C."/>
            <person name="Conlan S."/>
            <person name="Zellmer C.J."/>
            <person name="Michelin A.V."/>
            <person name="Lee-Lin S."/>
            <person name="Thomas P.J."/>
            <person name="Park M."/>
            <person name="Weingarten R.A."/>
            <person name="Less J."/>
            <person name="Dekker J.P."/>
            <person name="Frank K.M."/>
            <person name="Musser K.A."/>
            <person name="Mcquiston J.R."/>
            <person name="Henderson D.K."/>
            <person name="Lau A.F."/>
            <person name="Palmore T.N."/>
            <person name="Segre J.A."/>
        </authorList>
    </citation>
    <scope>NUCLEOTIDE SEQUENCE [LARGE SCALE GENOMIC DNA]</scope>
    <source>
        <strain evidence="9 12">SK-CDC1_0717</strain>
        <strain evidence="8 11">SK-NIH.Env10_0317</strain>
    </source>
</reference>
<accession>A0A1L6JG10</accession>
<dbReference type="Proteomes" id="UP000286681">
    <property type="component" value="Unassembled WGS sequence"/>
</dbReference>
<dbReference type="PANTHER" id="PTHR30471:SF3">
    <property type="entry name" value="UPF0758 PROTEIN YEES-RELATED"/>
    <property type="match status" value="1"/>
</dbReference>
<dbReference type="AlphaFoldDB" id="A0A1L6JG10"/>
<evidence type="ECO:0000313" key="7">
    <source>
        <dbReference type="EMBL" id="APR54737.1"/>
    </source>
</evidence>